<evidence type="ECO:0000256" key="5">
    <source>
        <dbReference type="ARBA" id="ARBA00022833"/>
    </source>
</evidence>
<dbReference type="GO" id="GO:0003723">
    <property type="term" value="F:RNA binding"/>
    <property type="evidence" value="ECO:0007669"/>
    <property type="project" value="UniProtKB-UniRule"/>
</dbReference>
<keyword evidence="7" id="KW-0539">Nucleus</keyword>
<keyword evidence="5" id="KW-0862">Zinc</keyword>
<evidence type="ECO:0000256" key="7">
    <source>
        <dbReference type="ARBA" id="ARBA00023242"/>
    </source>
</evidence>
<dbReference type="PROSITE" id="PS50102">
    <property type="entry name" value="RRM"/>
    <property type="match status" value="1"/>
</dbReference>
<evidence type="ECO:0000256" key="9">
    <source>
        <dbReference type="PROSITE-ProRule" id="PRU00176"/>
    </source>
</evidence>
<dbReference type="EMBL" id="JAHRHJ020000009">
    <property type="protein sequence ID" value="KAH9300698.1"/>
    <property type="molecule type" value="Genomic_DNA"/>
</dbReference>
<sequence length="197" mass="22148">KSLSEGGTYFWVSKFSGETFKSRASLKTMARIYVGNLDPRVTERELEDEFRVFGVLRSVWVARKPPGFAFVEFEDRRDANDAVRGLNGKNDWRVELSRSSGGGARGGRGRGGDDMSCYKCGESGHFARECTLRSGRADYGGRPRSRSPRYRRSPSYGKSARSPVRRSYSPRRYSPYRGPARSPQTHRDYAAPRAANG</sequence>
<dbReference type="SUPFAM" id="SSF57756">
    <property type="entry name" value="Retrovirus zinc finger-like domains"/>
    <property type="match status" value="1"/>
</dbReference>
<evidence type="ECO:0000259" key="12">
    <source>
        <dbReference type="PROSITE" id="PS50158"/>
    </source>
</evidence>
<evidence type="ECO:0000256" key="4">
    <source>
        <dbReference type="ARBA" id="ARBA00022771"/>
    </source>
</evidence>
<dbReference type="Gene3D" id="4.10.60.10">
    <property type="entry name" value="Zinc finger, CCHC-type"/>
    <property type="match status" value="1"/>
</dbReference>
<dbReference type="Gene3D" id="3.30.70.330">
    <property type="match status" value="1"/>
</dbReference>
<keyword evidence="6" id="KW-0508">mRNA splicing</keyword>
<feature type="non-terminal residue" evidence="13">
    <location>
        <position position="1"/>
    </location>
</feature>
<keyword evidence="14" id="KW-1185">Reference proteome</keyword>
<proteinExistence type="predicted"/>
<dbReference type="Pfam" id="PF00098">
    <property type="entry name" value="zf-CCHC"/>
    <property type="match status" value="1"/>
</dbReference>
<gene>
    <name evidence="13" type="ORF">KI387_012281</name>
</gene>
<protein>
    <submittedName>
        <fullName evidence="13">Uncharacterized protein</fullName>
    </submittedName>
</protein>
<dbReference type="PROSITE" id="PS50158">
    <property type="entry name" value="ZF_CCHC"/>
    <property type="match status" value="1"/>
</dbReference>
<evidence type="ECO:0000256" key="2">
    <source>
        <dbReference type="ARBA" id="ARBA00022664"/>
    </source>
</evidence>
<organism evidence="13 14">
    <name type="scientific">Taxus chinensis</name>
    <name type="common">Chinese yew</name>
    <name type="synonym">Taxus wallichiana var. chinensis</name>
    <dbReference type="NCBI Taxonomy" id="29808"/>
    <lineage>
        <taxon>Eukaryota</taxon>
        <taxon>Viridiplantae</taxon>
        <taxon>Streptophyta</taxon>
        <taxon>Embryophyta</taxon>
        <taxon>Tracheophyta</taxon>
        <taxon>Spermatophyta</taxon>
        <taxon>Pinopsida</taxon>
        <taxon>Pinidae</taxon>
        <taxon>Conifers II</taxon>
        <taxon>Cupressales</taxon>
        <taxon>Taxaceae</taxon>
        <taxon>Taxus</taxon>
    </lineage>
</organism>
<accession>A0AA38FFS6</accession>
<dbReference type="GO" id="GO:0000398">
    <property type="term" value="P:mRNA splicing, via spliceosome"/>
    <property type="evidence" value="ECO:0007669"/>
    <property type="project" value="UniProtKB-ARBA"/>
</dbReference>
<dbReference type="InterPro" id="IPR035979">
    <property type="entry name" value="RBD_domain_sf"/>
</dbReference>
<reference evidence="13 14" key="1">
    <citation type="journal article" date="2021" name="Nat. Plants">
        <title>The Taxus genome provides insights into paclitaxel biosynthesis.</title>
        <authorList>
            <person name="Xiong X."/>
            <person name="Gou J."/>
            <person name="Liao Q."/>
            <person name="Li Y."/>
            <person name="Zhou Q."/>
            <person name="Bi G."/>
            <person name="Li C."/>
            <person name="Du R."/>
            <person name="Wang X."/>
            <person name="Sun T."/>
            <person name="Guo L."/>
            <person name="Liang H."/>
            <person name="Lu P."/>
            <person name="Wu Y."/>
            <person name="Zhang Z."/>
            <person name="Ro D.K."/>
            <person name="Shang Y."/>
            <person name="Huang S."/>
            <person name="Yan J."/>
        </authorList>
    </citation>
    <scope>NUCLEOTIDE SEQUENCE [LARGE SCALE GENOMIC DNA]</scope>
    <source>
        <strain evidence="13">Ta-2019</strain>
    </source>
</reference>
<dbReference type="AlphaFoldDB" id="A0AA38FFS6"/>
<evidence type="ECO:0000256" key="6">
    <source>
        <dbReference type="ARBA" id="ARBA00023187"/>
    </source>
</evidence>
<dbReference type="Proteomes" id="UP000824469">
    <property type="component" value="Unassembled WGS sequence"/>
</dbReference>
<evidence type="ECO:0000259" key="11">
    <source>
        <dbReference type="PROSITE" id="PS50102"/>
    </source>
</evidence>
<dbReference type="SUPFAM" id="SSF54928">
    <property type="entry name" value="RNA-binding domain, RBD"/>
    <property type="match status" value="1"/>
</dbReference>
<dbReference type="FunFam" id="3.30.70.330:FF:000214">
    <property type="entry name" value="Serine/arginine-rich splicing factor 7"/>
    <property type="match status" value="1"/>
</dbReference>
<evidence type="ECO:0000313" key="13">
    <source>
        <dbReference type="EMBL" id="KAH9300698.1"/>
    </source>
</evidence>
<keyword evidence="4 8" id="KW-0863">Zinc-finger</keyword>
<dbReference type="Pfam" id="PF00076">
    <property type="entry name" value="RRM_1"/>
    <property type="match status" value="1"/>
</dbReference>
<feature type="domain" description="RRM" evidence="11">
    <location>
        <begin position="30"/>
        <end position="99"/>
    </location>
</feature>
<keyword evidence="3" id="KW-0479">Metal-binding</keyword>
<dbReference type="InterPro" id="IPR036875">
    <property type="entry name" value="Znf_CCHC_sf"/>
</dbReference>
<feature type="domain" description="CCHC-type" evidence="12">
    <location>
        <begin position="117"/>
        <end position="130"/>
    </location>
</feature>
<evidence type="ECO:0000256" key="3">
    <source>
        <dbReference type="ARBA" id="ARBA00022723"/>
    </source>
</evidence>
<feature type="compositionally biased region" description="Low complexity" evidence="10">
    <location>
        <begin position="153"/>
        <end position="183"/>
    </location>
</feature>
<evidence type="ECO:0000256" key="1">
    <source>
        <dbReference type="ARBA" id="ARBA00004123"/>
    </source>
</evidence>
<comment type="caution">
    <text evidence="13">The sequence shown here is derived from an EMBL/GenBank/DDBJ whole genome shotgun (WGS) entry which is preliminary data.</text>
</comment>
<dbReference type="PANTHER" id="PTHR23147">
    <property type="entry name" value="SERINE/ARGININE RICH SPLICING FACTOR"/>
    <property type="match status" value="1"/>
</dbReference>
<dbReference type="InterPro" id="IPR000504">
    <property type="entry name" value="RRM_dom"/>
</dbReference>
<dbReference type="SMART" id="SM00343">
    <property type="entry name" value="ZnF_C2HC"/>
    <property type="match status" value="1"/>
</dbReference>
<feature type="non-terminal residue" evidence="13">
    <location>
        <position position="197"/>
    </location>
</feature>
<feature type="compositionally biased region" description="Basic residues" evidence="10">
    <location>
        <begin position="143"/>
        <end position="152"/>
    </location>
</feature>
<comment type="subcellular location">
    <subcellularLocation>
        <location evidence="1">Nucleus</location>
    </subcellularLocation>
</comment>
<evidence type="ECO:0000256" key="10">
    <source>
        <dbReference type="SAM" id="MobiDB-lite"/>
    </source>
</evidence>
<dbReference type="InterPro" id="IPR050907">
    <property type="entry name" value="SRSF"/>
</dbReference>
<evidence type="ECO:0000256" key="8">
    <source>
        <dbReference type="PROSITE-ProRule" id="PRU00047"/>
    </source>
</evidence>
<dbReference type="InterPro" id="IPR012677">
    <property type="entry name" value="Nucleotide-bd_a/b_plait_sf"/>
</dbReference>
<dbReference type="GO" id="GO:0008270">
    <property type="term" value="F:zinc ion binding"/>
    <property type="evidence" value="ECO:0007669"/>
    <property type="project" value="UniProtKB-KW"/>
</dbReference>
<dbReference type="SMART" id="SM00360">
    <property type="entry name" value="RRM"/>
    <property type="match status" value="1"/>
</dbReference>
<keyword evidence="9" id="KW-0694">RNA-binding</keyword>
<dbReference type="CDD" id="cd12373">
    <property type="entry name" value="RRM_SRSF3_like"/>
    <property type="match status" value="1"/>
</dbReference>
<evidence type="ECO:0000313" key="14">
    <source>
        <dbReference type="Proteomes" id="UP000824469"/>
    </source>
</evidence>
<dbReference type="OMA" id="ASVWWEL"/>
<dbReference type="InterPro" id="IPR001878">
    <property type="entry name" value="Znf_CCHC"/>
</dbReference>
<keyword evidence="2" id="KW-0507">mRNA processing</keyword>
<name>A0AA38FFS6_TAXCH</name>
<dbReference type="GO" id="GO:0005634">
    <property type="term" value="C:nucleus"/>
    <property type="evidence" value="ECO:0007669"/>
    <property type="project" value="UniProtKB-SubCell"/>
</dbReference>
<feature type="region of interest" description="Disordered" evidence="10">
    <location>
        <begin position="135"/>
        <end position="197"/>
    </location>
</feature>